<dbReference type="PANTHER" id="PTHR42810:SF2">
    <property type="entry name" value="PURINE PERMEASE C1399.01C-RELATED"/>
    <property type="match status" value="1"/>
</dbReference>
<evidence type="ECO:0000256" key="4">
    <source>
        <dbReference type="ARBA" id="ARBA00022692"/>
    </source>
</evidence>
<feature type="transmembrane region" description="Helical" evidence="8">
    <location>
        <begin position="265"/>
        <end position="284"/>
    </location>
</feature>
<accession>A0ABR3SWM4</accession>
<feature type="region of interest" description="Disordered" evidence="7">
    <location>
        <begin position="557"/>
        <end position="589"/>
    </location>
</feature>
<dbReference type="SUPFAM" id="SSF82549">
    <property type="entry name" value="DAK1/DegV-like"/>
    <property type="match status" value="1"/>
</dbReference>
<gene>
    <name evidence="10" type="ORF">SLS56_004388</name>
</gene>
<evidence type="ECO:0000256" key="3">
    <source>
        <dbReference type="ARBA" id="ARBA00022448"/>
    </source>
</evidence>
<feature type="transmembrane region" description="Helical" evidence="8">
    <location>
        <begin position="482"/>
        <end position="502"/>
    </location>
</feature>
<dbReference type="EMBL" id="JAJVDC020000039">
    <property type="protein sequence ID" value="KAL1631714.1"/>
    <property type="molecule type" value="Genomic_DNA"/>
</dbReference>
<evidence type="ECO:0000256" key="1">
    <source>
        <dbReference type="ARBA" id="ARBA00004141"/>
    </source>
</evidence>
<comment type="similarity">
    <text evidence="2">Belongs to the nucleobase:cation symporter-2 (NCS2) (TC 2.A.40) family.</text>
</comment>
<evidence type="ECO:0000256" key="6">
    <source>
        <dbReference type="ARBA" id="ARBA00023136"/>
    </source>
</evidence>
<dbReference type="InterPro" id="IPR006043">
    <property type="entry name" value="NCS2"/>
</dbReference>
<feature type="transmembrane region" description="Helical" evidence="8">
    <location>
        <begin position="182"/>
        <end position="199"/>
    </location>
</feature>
<keyword evidence="5 8" id="KW-1133">Transmembrane helix</keyword>
<protein>
    <recommendedName>
        <fullName evidence="9">DhaK domain-containing protein</fullName>
    </recommendedName>
</protein>
<dbReference type="PROSITE" id="PS51481">
    <property type="entry name" value="DHAK"/>
    <property type="match status" value="1"/>
</dbReference>
<evidence type="ECO:0000313" key="11">
    <source>
        <dbReference type="Proteomes" id="UP001521116"/>
    </source>
</evidence>
<feature type="transmembrane region" description="Helical" evidence="8">
    <location>
        <begin position="211"/>
        <end position="229"/>
    </location>
</feature>
<dbReference type="PANTHER" id="PTHR42810">
    <property type="entry name" value="PURINE PERMEASE C1399.01C-RELATED"/>
    <property type="match status" value="1"/>
</dbReference>
<dbReference type="Gene3D" id="3.40.50.10440">
    <property type="entry name" value="Dihydroxyacetone kinase, domain 1"/>
    <property type="match status" value="1"/>
</dbReference>
<feature type="transmembrane region" description="Helical" evidence="8">
    <location>
        <begin position="106"/>
        <end position="123"/>
    </location>
</feature>
<evidence type="ECO:0000259" key="9">
    <source>
        <dbReference type="PROSITE" id="PS51481"/>
    </source>
</evidence>
<feature type="domain" description="DhaK" evidence="9">
    <location>
        <begin position="630"/>
        <end position="842"/>
    </location>
</feature>
<feature type="compositionally biased region" description="Basic and acidic residues" evidence="7">
    <location>
        <begin position="564"/>
        <end position="583"/>
    </location>
</feature>
<keyword evidence="4 8" id="KW-0812">Transmembrane</keyword>
<evidence type="ECO:0000256" key="8">
    <source>
        <dbReference type="SAM" id="Phobius"/>
    </source>
</evidence>
<proteinExistence type="inferred from homology"/>
<comment type="caution">
    <text evidence="10">The sequence shown here is derived from an EMBL/GenBank/DDBJ whole genome shotgun (WGS) entry which is preliminary data.</text>
</comment>
<organism evidence="10 11">
    <name type="scientific">Neofusicoccum ribis</name>
    <dbReference type="NCBI Taxonomy" id="45134"/>
    <lineage>
        <taxon>Eukaryota</taxon>
        <taxon>Fungi</taxon>
        <taxon>Dikarya</taxon>
        <taxon>Ascomycota</taxon>
        <taxon>Pezizomycotina</taxon>
        <taxon>Dothideomycetes</taxon>
        <taxon>Dothideomycetes incertae sedis</taxon>
        <taxon>Botryosphaeriales</taxon>
        <taxon>Botryosphaeriaceae</taxon>
        <taxon>Neofusicoccum</taxon>
    </lineage>
</organism>
<sequence>MDDSPDHIGPEMGPKRSFGDNLRRFKKAVTTKDGLIGSYDYGFLFRPNIPFMKKHRRAAPFFGLHDKMPVFLALLLGFQHALAMLAGVITPPIILAASANLVTAQQQYLVSTSLIVCGILSSIQITRFHIWKSPYYIGTGLISVVGTSFSTIPVATGALSQMYQTGFCPTDSAGNKLPCPDGYGAIIGTSCVCALIEVLMSFMPPRMLKKLFPPLVTGPTVMLIGISLIESGFQNWAGGSGNCLTSPTGIYALCPTINAPRPLPWGSAEFIGLGFLVFVSIILCERFGSPIMKSCAVVVGLLIGCIVAAACGYFDRSGIDASPAASFIWVHTFKLSVYGPIVLPLLAVYIVLAMEAIGDITATCDVSRLQVDGALFDSRIQGGVLADGLNGIVAGLCTITPMSTFAQNNGVIALTRCANRKAGYAACFWLIIMGIFAKFAASLVAIPSSVLGGMTTFLFSAVAVSGIRIISTVPFTRRNRFVLTAGLAIGYGATLVPDWFAYVFTYDGPNRALLGFYNAIELVLETGFAVTAFVTLILNLILPEELEDDVAELPELTANEADAQADKEEWARVKGGKEMDAEAGRTGSASGSFQILEHTLLGYEEEELSKMATTEAPPTATKETFHLINAPGDAIHEALTGLTQHHPSLSYAPTHKIVYRSDLVDFRKDHVTTIGFSGGGHEPMFGGFVGPSFLSAYVSGNIFASPTAAQILEAIKMVQPDPGNHPGTLIVCGNYTGDILNAGLAITRAQVLGYKVAFVPVGDDVAVGRKKGGKVGRRGLRTVAPVPLLPPDTIELGMGAHGEPGLQQLTPPPAPAKLVAQMIDLITNTSDEDPWEAQVTQC</sequence>
<feature type="transmembrane region" description="Helical" evidence="8">
    <location>
        <begin position="296"/>
        <end position="315"/>
    </location>
</feature>
<evidence type="ECO:0000256" key="5">
    <source>
        <dbReference type="ARBA" id="ARBA00022989"/>
    </source>
</evidence>
<evidence type="ECO:0000256" key="7">
    <source>
        <dbReference type="SAM" id="MobiDB-lite"/>
    </source>
</evidence>
<feature type="transmembrane region" description="Helical" evidence="8">
    <location>
        <begin position="422"/>
        <end position="444"/>
    </location>
</feature>
<dbReference type="InterPro" id="IPR004006">
    <property type="entry name" value="DhaK_dom"/>
</dbReference>
<dbReference type="Pfam" id="PF02733">
    <property type="entry name" value="Dak1"/>
    <property type="match status" value="1"/>
</dbReference>
<dbReference type="Proteomes" id="UP001521116">
    <property type="component" value="Unassembled WGS sequence"/>
</dbReference>
<dbReference type="Pfam" id="PF00860">
    <property type="entry name" value="Xan_ur_permease"/>
    <property type="match status" value="1"/>
</dbReference>
<dbReference type="NCBIfam" id="TIGR00801">
    <property type="entry name" value="ncs2"/>
    <property type="match status" value="1"/>
</dbReference>
<name>A0ABR3SWM4_9PEZI</name>
<keyword evidence="11" id="KW-1185">Reference proteome</keyword>
<feature type="transmembrane region" description="Helical" evidence="8">
    <location>
        <begin position="450"/>
        <end position="470"/>
    </location>
</feature>
<comment type="subcellular location">
    <subcellularLocation>
        <location evidence="1">Membrane</location>
        <topology evidence="1">Multi-pass membrane protein</topology>
    </subcellularLocation>
</comment>
<evidence type="ECO:0000313" key="10">
    <source>
        <dbReference type="EMBL" id="KAL1631714.1"/>
    </source>
</evidence>
<reference evidence="10 11" key="1">
    <citation type="submission" date="2024-02" db="EMBL/GenBank/DDBJ databases">
        <title>De novo assembly and annotation of 12 fungi associated with fruit tree decline syndrome in Ontario, Canada.</title>
        <authorList>
            <person name="Sulman M."/>
            <person name="Ellouze W."/>
            <person name="Ilyukhin E."/>
        </authorList>
    </citation>
    <scope>NUCLEOTIDE SEQUENCE [LARGE SCALE GENOMIC DNA]</scope>
    <source>
        <strain evidence="10 11">M1-105</strain>
    </source>
</reference>
<dbReference type="PROSITE" id="PS01116">
    <property type="entry name" value="XANTH_URACIL_PERMASE"/>
    <property type="match status" value="1"/>
</dbReference>
<keyword evidence="3" id="KW-0813">Transport</keyword>
<feature type="transmembrane region" description="Helical" evidence="8">
    <location>
        <begin position="70"/>
        <end position="94"/>
    </location>
</feature>
<evidence type="ECO:0000256" key="2">
    <source>
        <dbReference type="ARBA" id="ARBA00008821"/>
    </source>
</evidence>
<keyword evidence="6 8" id="KW-0472">Membrane</keyword>
<dbReference type="InterPro" id="IPR006042">
    <property type="entry name" value="Xan_ur_permease"/>
</dbReference>
<dbReference type="Gene3D" id="3.30.1180.20">
    <property type="entry name" value="Dihydroxyacetone kinase, domain 2"/>
    <property type="match status" value="1"/>
</dbReference>
<feature type="transmembrane region" description="Helical" evidence="8">
    <location>
        <begin position="335"/>
        <end position="352"/>
    </location>
</feature>